<dbReference type="EMBL" id="JBHULH010000003">
    <property type="protein sequence ID" value="MFD2567104.1"/>
    <property type="molecule type" value="Genomic_DNA"/>
</dbReference>
<dbReference type="RefSeq" id="WP_379665813.1">
    <property type="nucleotide sequence ID" value="NZ_JBHULH010000003.1"/>
</dbReference>
<keyword evidence="6" id="KW-1185">Reference proteome</keyword>
<feature type="DNA-binding region" description="OmpR/PhoB-type" evidence="2">
    <location>
        <begin position="188"/>
        <end position="285"/>
    </location>
</feature>
<evidence type="ECO:0000256" key="3">
    <source>
        <dbReference type="SAM" id="Phobius"/>
    </source>
</evidence>
<keyword evidence="3" id="KW-0472">Membrane</keyword>
<dbReference type="InterPro" id="IPR001867">
    <property type="entry name" value="OmpR/PhoB-type_DNA-bd"/>
</dbReference>
<dbReference type="InterPro" id="IPR016032">
    <property type="entry name" value="Sig_transdc_resp-reg_C-effctor"/>
</dbReference>
<dbReference type="SMART" id="SM00862">
    <property type="entry name" value="Trans_reg_C"/>
    <property type="match status" value="1"/>
</dbReference>
<dbReference type="InterPro" id="IPR036388">
    <property type="entry name" value="WH-like_DNA-bd_sf"/>
</dbReference>
<feature type="domain" description="OmpR/PhoB-type" evidence="4">
    <location>
        <begin position="188"/>
        <end position="285"/>
    </location>
</feature>
<dbReference type="SUPFAM" id="SSF46894">
    <property type="entry name" value="C-terminal effector domain of the bipartite response regulators"/>
    <property type="match status" value="1"/>
</dbReference>
<dbReference type="Gene3D" id="1.10.10.10">
    <property type="entry name" value="Winged helix-like DNA-binding domain superfamily/Winged helix DNA-binding domain"/>
    <property type="match status" value="1"/>
</dbReference>
<keyword evidence="3" id="KW-1133">Transmembrane helix</keyword>
<evidence type="ECO:0000256" key="2">
    <source>
        <dbReference type="PROSITE-ProRule" id="PRU01091"/>
    </source>
</evidence>
<accession>A0ABW5LT78</accession>
<keyword evidence="3" id="KW-0812">Transmembrane</keyword>
<dbReference type="Pfam" id="PF00486">
    <property type="entry name" value="Trans_reg_C"/>
    <property type="match status" value="1"/>
</dbReference>
<feature type="transmembrane region" description="Helical" evidence="3">
    <location>
        <begin position="5"/>
        <end position="22"/>
    </location>
</feature>
<organism evidence="5 6">
    <name type="scientific">Pseudotenacibaculum haliotis</name>
    <dbReference type="NCBI Taxonomy" id="1862138"/>
    <lineage>
        <taxon>Bacteria</taxon>
        <taxon>Pseudomonadati</taxon>
        <taxon>Bacteroidota</taxon>
        <taxon>Flavobacteriia</taxon>
        <taxon>Flavobacteriales</taxon>
        <taxon>Flavobacteriaceae</taxon>
        <taxon>Pseudotenacibaculum</taxon>
    </lineage>
</organism>
<evidence type="ECO:0000313" key="5">
    <source>
        <dbReference type="EMBL" id="MFD2567104.1"/>
    </source>
</evidence>
<gene>
    <name evidence="5" type="ORF">ACFSRZ_06945</name>
</gene>
<sequence>MSKRTIYSFVAIVIIIAMIRFFENNHEGSDDFSKQIKISLREVGNQLLLSNGDSTSLILPIKKLNNSQYELSFESHLLFSPDSLVTIVKRTLERSELSENYLVEVVQCSDKEVAYSYQMNIETEKTIIPCLSRVLPQRCYTLQFQFLDQKEGWFARFPITLYVLIFIVFLILEFVLRKTKPKKKEEEKNYTSLGSFHFYPEQNKLIKEATEIALSKKECELLELFVAHPNQILKRDELTKKIWEDNGVFVGRSLDTYISKLRKKLKEDPSIKIVNIHGVGYKLEILNS</sequence>
<evidence type="ECO:0000313" key="6">
    <source>
        <dbReference type="Proteomes" id="UP001597508"/>
    </source>
</evidence>
<dbReference type="Proteomes" id="UP001597508">
    <property type="component" value="Unassembled WGS sequence"/>
</dbReference>
<reference evidence="6" key="1">
    <citation type="journal article" date="2019" name="Int. J. Syst. Evol. Microbiol.">
        <title>The Global Catalogue of Microorganisms (GCM) 10K type strain sequencing project: providing services to taxonomists for standard genome sequencing and annotation.</title>
        <authorList>
            <consortium name="The Broad Institute Genomics Platform"/>
            <consortium name="The Broad Institute Genome Sequencing Center for Infectious Disease"/>
            <person name="Wu L."/>
            <person name="Ma J."/>
        </authorList>
    </citation>
    <scope>NUCLEOTIDE SEQUENCE [LARGE SCALE GENOMIC DNA]</scope>
    <source>
        <strain evidence="6">KCTC 52127</strain>
    </source>
</reference>
<protein>
    <submittedName>
        <fullName evidence="5">Winged helix-turn-helix domain-containing protein</fullName>
    </submittedName>
</protein>
<feature type="transmembrane region" description="Helical" evidence="3">
    <location>
        <begin position="153"/>
        <end position="176"/>
    </location>
</feature>
<name>A0ABW5LT78_9FLAO</name>
<comment type="caution">
    <text evidence="5">The sequence shown here is derived from an EMBL/GenBank/DDBJ whole genome shotgun (WGS) entry which is preliminary data.</text>
</comment>
<evidence type="ECO:0000256" key="1">
    <source>
        <dbReference type="ARBA" id="ARBA00023125"/>
    </source>
</evidence>
<dbReference type="PROSITE" id="PS51755">
    <property type="entry name" value="OMPR_PHOB"/>
    <property type="match status" value="1"/>
</dbReference>
<dbReference type="CDD" id="cd00383">
    <property type="entry name" value="trans_reg_C"/>
    <property type="match status" value="1"/>
</dbReference>
<proteinExistence type="predicted"/>
<evidence type="ECO:0000259" key="4">
    <source>
        <dbReference type="PROSITE" id="PS51755"/>
    </source>
</evidence>
<keyword evidence="1 2" id="KW-0238">DNA-binding</keyword>